<name>A0A6I9SD54_ELAGV</name>
<dbReference type="CDD" id="cd18624">
    <property type="entry name" value="GH32_Fruct1-like"/>
    <property type="match status" value="1"/>
</dbReference>
<dbReference type="SUPFAM" id="SSF49899">
    <property type="entry name" value="Concanavalin A-like lectins/glucanases"/>
    <property type="match status" value="1"/>
</dbReference>
<keyword evidence="9" id="KW-0812">Transmembrane</keyword>
<dbReference type="InterPro" id="IPR013320">
    <property type="entry name" value="ConA-like_dom_sf"/>
</dbReference>
<dbReference type="InterPro" id="IPR021792">
    <property type="entry name" value="Beta-fructofuranosidase_N"/>
</dbReference>
<comment type="similarity">
    <text evidence="2 7">Belongs to the glycosyl hydrolase 32 family.</text>
</comment>
<evidence type="ECO:0000259" key="11">
    <source>
        <dbReference type="Pfam" id="PF08244"/>
    </source>
</evidence>
<evidence type="ECO:0000256" key="1">
    <source>
        <dbReference type="ARBA" id="ARBA00004116"/>
    </source>
</evidence>
<feature type="region of interest" description="Disordered" evidence="8">
    <location>
        <begin position="57"/>
        <end position="112"/>
    </location>
</feature>
<evidence type="ECO:0000259" key="12">
    <source>
        <dbReference type="Pfam" id="PF11837"/>
    </source>
</evidence>
<proteinExistence type="inferred from homology"/>
<gene>
    <name evidence="14" type="primary">LOC105059505</name>
</gene>
<dbReference type="InterPro" id="IPR018053">
    <property type="entry name" value="Glyco_hydro_32_AS"/>
</dbReference>
<dbReference type="InterPro" id="IPR013148">
    <property type="entry name" value="Glyco_hydro_32_N"/>
</dbReference>
<keyword evidence="9" id="KW-0472">Membrane</keyword>
<comment type="subcellular location">
    <subcellularLocation>
        <location evidence="1">Vacuole</location>
    </subcellularLocation>
</comment>
<dbReference type="SMART" id="SM00640">
    <property type="entry name" value="Glyco_32"/>
    <property type="match status" value="1"/>
</dbReference>
<keyword evidence="3" id="KW-0926">Vacuole</keyword>
<keyword evidence="6 7" id="KW-0326">Glycosidase</keyword>
<dbReference type="Pfam" id="PF00251">
    <property type="entry name" value="Glyco_hydro_32N"/>
    <property type="match status" value="1"/>
</dbReference>
<dbReference type="GeneID" id="105059505"/>
<dbReference type="SUPFAM" id="SSF75005">
    <property type="entry name" value="Arabinanase/levansucrase/invertase"/>
    <property type="match status" value="1"/>
</dbReference>
<evidence type="ECO:0000313" key="13">
    <source>
        <dbReference type="Proteomes" id="UP000504607"/>
    </source>
</evidence>
<evidence type="ECO:0000256" key="3">
    <source>
        <dbReference type="ARBA" id="ARBA00022554"/>
    </source>
</evidence>
<dbReference type="Pfam" id="PF08244">
    <property type="entry name" value="Glyco_hydro_32C"/>
    <property type="match status" value="1"/>
</dbReference>
<protein>
    <submittedName>
        <fullName evidence="14">Beta-fructofuranosidase 1</fullName>
    </submittedName>
</protein>
<feature type="region of interest" description="Disordered" evidence="8">
    <location>
        <begin position="1"/>
        <end position="29"/>
    </location>
</feature>
<dbReference type="KEGG" id="egu:105059505"/>
<feature type="compositionally biased region" description="Low complexity" evidence="8">
    <location>
        <begin position="66"/>
        <end position="85"/>
    </location>
</feature>
<feature type="domain" description="Glycosyl hydrolase family 32 N-terminal" evidence="10">
    <location>
        <begin position="130"/>
        <end position="455"/>
    </location>
</feature>
<feature type="transmembrane region" description="Helical" evidence="9">
    <location>
        <begin position="37"/>
        <end position="55"/>
    </location>
</feature>
<dbReference type="InterPro" id="IPR050551">
    <property type="entry name" value="Fructan_Metab_Enzymes"/>
</dbReference>
<dbReference type="OrthoDB" id="202537at2759"/>
<reference evidence="14" key="1">
    <citation type="submission" date="2025-08" db="UniProtKB">
        <authorList>
            <consortium name="RefSeq"/>
        </authorList>
    </citation>
    <scope>IDENTIFICATION</scope>
</reference>
<evidence type="ECO:0000256" key="2">
    <source>
        <dbReference type="ARBA" id="ARBA00009902"/>
    </source>
</evidence>
<dbReference type="InterPro" id="IPR023296">
    <property type="entry name" value="Glyco_hydro_beta-prop_sf"/>
</dbReference>
<dbReference type="FunFam" id="2.60.120.560:FF:000002">
    <property type="entry name" value="Beta-fructofuranosidase, insoluble isoenzyme CWINV1"/>
    <property type="match status" value="1"/>
</dbReference>
<dbReference type="InterPro" id="IPR013189">
    <property type="entry name" value="Glyco_hydro_32_C"/>
</dbReference>
<dbReference type="GO" id="GO:0005975">
    <property type="term" value="P:carbohydrate metabolic process"/>
    <property type="evidence" value="ECO:0007669"/>
    <property type="project" value="InterPro"/>
</dbReference>
<evidence type="ECO:0000256" key="6">
    <source>
        <dbReference type="ARBA" id="ARBA00023295"/>
    </source>
</evidence>
<dbReference type="InParanoid" id="A0A6I9SD54"/>
<dbReference type="Gene3D" id="2.60.120.560">
    <property type="entry name" value="Exo-inulinase, domain 1"/>
    <property type="match status" value="1"/>
</dbReference>
<evidence type="ECO:0000256" key="4">
    <source>
        <dbReference type="ARBA" id="ARBA00022801"/>
    </source>
</evidence>
<dbReference type="PANTHER" id="PTHR31953">
    <property type="entry name" value="BETA-FRUCTOFURANOSIDASE, INSOLUBLE ISOENZYME CWINV1-RELATED"/>
    <property type="match status" value="1"/>
</dbReference>
<dbReference type="FunCoup" id="A0A6I9SD54">
    <property type="interactions" value="185"/>
</dbReference>
<dbReference type="PROSITE" id="PS00609">
    <property type="entry name" value="GLYCOSYL_HYDROL_F32"/>
    <property type="match status" value="1"/>
</dbReference>
<keyword evidence="5" id="KW-0325">Glycoprotein</keyword>
<organism evidence="13 14">
    <name type="scientific">Elaeis guineensis var. tenera</name>
    <name type="common">Oil palm</name>
    <dbReference type="NCBI Taxonomy" id="51953"/>
    <lineage>
        <taxon>Eukaryota</taxon>
        <taxon>Viridiplantae</taxon>
        <taxon>Streptophyta</taxon>
        <taxon>Embryophyta</taxon>
        <taxon>Tracheophyta</taxon>
        <taxon>Spermatophyta</taxon>
        <taxon>Magnoliopsida</taxon>
        <taxon>Liliopsida</taxon>
        <taxon>Arecaceae</taxon>
        <taxon>Arecoideae</taxon>
        <taxon>Cocoseae</taxon>
        <taxon>Elaeidinae</taxon>
        <taxon>Elaeis</taxon>
    </lineage>
</organism>
<dbReference type="GO" id="GO:0004564">
    <property type="term" value="F:beta-fructofuranosidase activity"/>
    <property type="evidence" value="ECO:0007669"/>
    <property type="project" value="InterPro"/>
</dbReference>
<dbReference type="Gene3D" id="2.115.10.20">
    <property type="entry name" value="Glycosyl hydrolase domain, family 43"/>
    <property type="match status" value="1"/>
</dbReference>
<evidence type="ECO:0000256" key="5">
    <source>
        <dbReference type="ARBA" id="ARBA00023180"/>
    </source>
</evidence>
<dbReference type="Pfam" id="PF11837">
    <property type="entry name" value="INV_N"/>
    <property type="match status" value="1"/>
</dbReference>
<dbReference type="RefSeq" id="XP_010941127.1">
    <property type="nucleotide sequence ID" value="XM_010942825.3"/>
</dbReference>
<evidence type="ECO:0000259" key="10">
    <source>
        <dbReference type="Pfam" id="PF00251"/>
    </source>
</evidence>
<feature type="domain" description="Glycosyl hydrolase family 32 C-terminal" evidence="11">
    <location>
        <begin position="458"/>
        <end position="650"/>
    </location>
</feature>
<keyword evidence="9" id="KW-1133">Transmembrane helix</keyword>
<evidence type="ECO:0000256" key="8">
    <source>
        <dbReference type="SAM" id="MobiDB-lite"/>
    </source>
</evidence>
<dbReference type="FunFam" id="2.115.10.20:FF:000001">
    <property type="entry name" value="Beta-fructofuranosidase, insoluble isoenzyme CWINV1"/>
    <property type="match status" value="1"/>
</dbReference>
<accession>A0A6I9SD54</accession>
<evidence type="ECO:0000313" key="14">
    <source>
        <dbReference type="RefSeq" id="XP_010941127.1"/>
    </source>
</evidence>
<dbReference type="InterPro" id="IPR001362">
    <property type="entry name" value="Glyco_hydro_32"/>
</dbReference>
<evidence type="ECO:0000256" key="7">
    <source>
        <dbReference type="RuleBase" id="RU362110"/>
    </source>
</evidence>
<dbReference type="Proteomes" id="UP000504607">
    <property type="component" value="Chromosome 16"/>
</dbReference>
<keyword evidence="4 7" id="KW-0378">Hydrolase</keyword>
<evidence type="ECO:0000256" key="9">
    <source>
        <dbReference type="SAM" id="Phobius"/>
    </source>
</evidence>
<keyword evidence="13" id="KW-1185">Reference proteome</keyword>
<sequence>MDDHHPDSTPLPFSYAPLPAGSAASFPTERRRTNTRLLSLAAVSFSLLALAAFLSSDRDPRNARQPDSSSASSPVSFRPVSRGPSDGVSEKASGAFPTLLSGTTSGDSAAAPPPYPWTNDMLQWQRTGFHFQPPRNWMNDPNGPLWYKGLYHLFYQYNPDSAVWGNITWGHAVSRDLVHWAHLPLAMVPDHWYDLRGVWTGSATILPTGQIVMLYTGSTNESVQVQNLAVPADPSDPLLKTWVKSDSNPVLAPPPGIGPKDFRDPTTAWYDPSDGTWKFAVGSKDGSHAGIVIVYRTPDFVRYELVPGLLHRVPGTGMWECVDFFPVAVAEGPEAAEGMEASAAAGPGVRHVLKASMDDDRHDYYAIGTYDAGTNTWQPEDERMDVGIGLRYDWGMFYASKTFYDPARRRRVLWGWIGEADSEYADVLKGWASLQAVPRTVLFDTKTRSNLLQWPVEEVEKLRMSNKNFSGITIDAGSVFPLNITRATQLDIEAEFEIEEEALAMMVKADVGYNCSTGGGAAGRGMLGPFGLLVLANERLSERTAVYFYIARGIDGNLRTHFCHDELRSSRANDIIKRVVGSTVPVLDGERLSVRILVDHSIVESFAQGGRTCITSRVYPTEAIYGATKVFLFNNATSASVTARSLTIWEMDSTFNHPYST</sequence>
<dbReference type="AlphaFoldDB" id="A0A6I9SD54"/>
<feature type="domain" description="Beta-fructofuranosidase N-terminal" evidence="12">
    <location>
        <begin position="14"/>
        <end position="122"/>
    </location>
</feature>
<dbReference type="GO" id="GO:0005773">
    <property type="term" value="C:vacuole"/>
    <property type="evidence" value="ECO:0007669"/>
    <property type="project" value="UniProtKB-SubCell"/>
</dbReference>